<proteinExistence type="predicted"/>
<dbReference type="Proteomes" id="UP000215914">
    <property type="component" value="Chromosome 16"/>
</dbReference>
<evidence type="ECO:0000313" key="3">
    <source>
        <dbReference type="Proteomes" id="UP000215914"/>
    </source>
</evidence>
<protein>
    <submittedName>
        <fullName evidence="2">Uncharacterized protein</fullName>
    </submittedName>
</protein>
<dbReference type="EMBL" id="CM007905">
    <property type="protein sequence ID" value="OTF92232.1"/>
    <property type="molecule type" value="Genomic_DNA"/>
</dbReference>
<gene>
    <name evidence="2" type="ORF">HannXRQ_Chr16g0519621</name>
    <name evidence="1" type="ORF">HanXRQr2_Chr16g0759531</name>
</gene>
<name>A0A251S176_HELAN</name>
<evidence type="ECO:0000313" key="1">
    <source>
        <dbReference type="EMBL" id="KAF5760961.1"/>
    </source>
</evidence>
<dbReference type="Gramene" id="mRNA:HanXRQr2_Chr16g0759531">
    <property type="protein sequence ID" value="CDS:HanXRQr2_Chr16g0759531.1"/>
    <property type="gene ID" value="HanXRQr2_Chr16g0759531"/>
</dbReference>
<reference evidence="2" key="2">
    <citation type="submission" date="2017-02" db="EMBL/GenBank/DDBJ databases">
        <title>Sunflower complete genome.</title>
        <authorList>
            <person name="Langlade N."/>
            <person name="Munos S."/>
        </authorList>
    </citation>
    <scope>NUCLEOTIDE SEQUENCE [LARGE SCALE GENOMIC DNA]</scope>
    <source>
        <tissue evidence="2">Leaves</tissue>
    </source>
</reference>
<sequence>MTKVESFLVQFINKQVIYIEKVCIMYKHQLISLLKTSVFCEQIFTMHLSISVCKQLTKTNHI</sequence>
<evidence type="ECO:0000313" key="2">
    <source>
        <dbReference type="EMBL" id="OTF92232.1"/>
    </source>
</evidence>
<dbReference type="EMBL" id="MNCJ02000331">
    <property type="protein sequence ID" value="KAF5760961.1"/>
    <property type="molecule type" value="Genomic_DNA"/>
</dbReference>
<keyword evidence="3" id="KW-1185">Reference proteome</keyword>
<dbReference type="AlphaFoldDB" id="A0A251S176"/>
<dbReference type="InParanoid" id="A0A251S176"/>
<organism evidence="2 3">
    <name type="scientific">Helianthus annuus</name>
    <name type="common">Common sunflower</name>
    <dbReference type="NCBI Taxonomy" id="4232"/>
    <lineage>
        <taxon>Eukaryota</taxon>
        <taxon>Viridiplantae</taxon>
        <taxon>Streptophyta</taxon>
        <taxon>Embryophyta</taxon>
        <taxon>Tracheophyta</taxon>
        <taxon>Spermatophyta</taxon>
        <taxon>Magnoliopsida</taxon>
        <taxon>eudicotyledons</taxon>
        <taxon>Gunneridae</taxon>
        <taxon>Pentapetalae</taxon>
        <taxon>asterids</taxon>
        <taxon>campanulids</taxon>
        <taxon>Asterales</taxon>
        <taxon>Asteraceae</taxon>
        <taxon>Asteroideae</taxon>
        <taxon>Heliantheae alliance</taxon>
        <taxon>Heliantheae</taxon>
        <taxon>Helianthus</taxon>
    </lineage>
</organism>
<accession>A0A251S176</accession>
<reference evidence="1 3" key="1">
    <citation type="journal article" date="2017" name="Nature">
        <title>The sunflower genome provides insights into oil metabolism, flowering and Asterid evolution.</title>
        <authorList>
            <person name="Badouin H."/>
            <person name="Gouzy J."/>
            <person name="Grassa C.J."/>
            <person name="Murat F."/>
            <person name="Staton S.E."/>
            <person name="Cottret L."/>
            <person name="Lelandais-Briere C."/>
            <person name="Owens G.L."/>
            <person name="Carrere S."/>
            <person name="Mayjonade B."/>
            <person name="Legrand L."/>
            <person name="Gill N."/>
            <person name="Kane N.C."/>
            <person name="Bowers J.E."/>
            <person name="Hubner S."/>
            <person name="Bellec A."/>
            <person name="Berard A."/>
            <person name="Berges H."/>
            <person name="Blanchet N."/>
            <person name="Boniface M.C."/>
            <person name="Brunel D."/>
            <person name="Catrice O."/>
            <person name="Chaidir N."/>
            <person name="Claudel C."/>
            <person name="Donnadieu C."/>
            <person name="Faraut T."/>
            <person name="Fievet G."/>
            <person name="Helmstetter N."/>
            <person name="King M."/>
            <person name="Knapp S.J."/>
            <person name="Lai Z."/>
            <person name="Le Paslier M.C."/>
            <person name="Lippi Y."/>
            <person name="Lorenzon L."/>
            <person name="Mandel J.R."/>
            <person name="Marage G."/>
            <person name="Marchand G."/>
            <person name="Marquand E."/>
            <person name="Bret-Mestries E."/>
            <person name="Morien E."/>
            <person name="Nambeesan S."/>
            <person name="Nguyen T."/>
            <person name="Pegot-Espagnet P."/>
            <person name="Pouilly N."/>
            <person name="Raftis F."/>
            <person name="Sallet E."/>
            <person name="Schiex T."/>
            <person name="Thomas J."/>
            <person name="Vandecasteele C."/>
            <person name="Vares D."/>
            <person name="Vear F."/>
            <person name="Vautrin S."/>
            <person name="Crespi M."/>
            <person name="Mangin B."/>
            <person name="Burke J.M."/>
            <person name="Salse J."/>
            <person name="Munos S."/>
            <person name="Vincourt P."/>
            <person name="Rieseberg L.H."/>
            <person name="Langlade N.B."/>
        </authorList>
    </citation>
    <scope>NUCLEOTIDE SEQUENCE [LARGE SCALE GENOMIC DNA]</scope>
    <source>
        <strain evidence="3">cv. SF193</strain>
        <tissue evidence="1">Leaves</tissue>
    </source>
</reference>
<reference evidence="1" key="3">
    <citation type="submission" date="2020-06" db="EMBL/GenBank/DDBJ databases">
        <title>Helianthus annuus Genome sequencing and assembly Release 2.</title>
        <authorList>
            <person name="Gouzy J."/>
            <person name="Langlade N."/>
            <person name="Munos S."/>
        </authorList>
    </citation>
    <scope>NUCLEOTIDE SEQUENCE</scope>
    <source>
        <tissue evidence="1">Leaves</tissue>
    </source>
</reference>